<dbReference type="Pfam" id="PF02834">
    <property type="entry name" value="LigT_PEase"/>
    <property type="match status" value="2"/>
</dbReference>
<comment type="similarity">
    <text evidence="2">Belongs to the 2H phosphoesterase superfamily. ThpR family.</text>
</comment>
<dbReference type="SUPFAM" id="SSF55144">
    <property type="entry name" value="LigT-like"/>
    <property type="match status" value="1"/>
</dbReference>
<keyword evidence="5" id="KW-0436">Ligase</keyword>
<evidence type="ECO:0000256" key="3">
    <source>
        <dbReference type="SAM" id="Phobius"/>
    </source>
</evidence>
<dbReference type="HAMAP" id="MF_01940">
    <property type="entry name" value="RNA_CPDase"/>
    <property type="match status" value="1"/>
</dbReference>
<keyword evidence="3" id="KW-0812">Transmembrane</keyword>
<keyword evidence="3" id="KW-1133">Transmembrane helix</keyword>
<dbReference type="PANTHER" id="PTHR35561:SF1">
    <property type="entry name" value="RNA 2',3'-CYCLIC PHOSPHODIESTERASE"/>
    <property type="match status" value="1"/>
</dbReference>
<feature type="domain" description="Phosphoesterase HXTX" evidence="4">
    <location>
        <begin position="128"/>
        <end position="206"/>
    </location>
</feature>
<organism evidence="5 6">
    <name type="scientific">Methanonatronarchaeum thermophilum</name>
    <dbReference type="NCBI Taxonomy" id="1927129"/>
    <lineage>
        <taxon>Archaea</taxon>
        <taxon>Methanobacteriati</taxon>
        <taxon>Methanobacteriota</taxon>
        <taxon>Methanonatronarchaeia</taxon>
        <taxon>Methanonatronarchaeales</taxon>
        <taxon>Methanonatronarchaeaceae</taxon>
        <taxon>Methanonatronarchaeum</taxon>
    </lineage>
</organism>
<name>A0A1Y3G9R9_9EURY</name>
<keyword evidence="6" id="KW-1185">Reference proteome</keyword>
<dbReference type="EMBL" id="MRZU01000004">
    <property type="protein sequence ID" value="OUJ18192.1"/>
    <property type="molecule type" value="Genomic_DNA"/>
</dbReference>
<comment type="function">
    <text evidence="2">Hydrolyzes RNA 2',3'-cyclic phosphodiester to an RNA 2'-phosphomonoester.</text>
</comment>
<comment type="caution">
    <text evidence="5">The sequence shown here is derived from an EMBL/GenBank/DDBJ whole genome shotgun (WGS) entry which is preliminary data.</text>
</comment>
<feature type="active site" description="Proton acceptor" evidence="2">
    <location>
        <position position="159"/>
    </location>
</feature>
<feature type="domain" description="Phosphoesterase HXTX" evidence="4">
    <location>
        <begin position="39"/>
        <end position="123"/>
    </location>
</feature>
<feature type="transmembrane region" description="Helical" evidence="3">
    <location>
        <begin position="6"/>
        <end position="23"/>
    </location>
</feature>
<feature type="active site" description="Proton donor" evidence="2">
    <location>
        <position position="72"/>
    </location>
</feature>
<feature type="short sequence motif" description="HXTX 2" evidence="2">
    <location>
        <begin position="159"/>
        <end position="162"/>
    </location>
</feature>
<feature type="short sequence motif" description="HXTX 1" evidence="2">
    <location>
        <begin position="72"/>
        <end position="75"/>
    </location>
</feature>
<dbReference type="InterPro" id="IPR004175">
    <property type="entry name" value="RNA_CPDase"/>
</dbReference>
<accession>A0A1Y3G9R9</accession>
<dbReference type="AlphaFoldDB" id="A0A1Y3G9R9"/>
<evidence type="ECO:0000259" key="4">
    <source>
        <dbReference type="Pfam" id="PF02834"/>
    </source>
</evidence>
<evidence type="ECO:0000313" key="6">
    <source>
        <dbReference type="Proteomes" id="UP000195137"/>
    </source>
</evidence>
<keyword evidence="3" id="KW-0472">Membrane</keyword>
<dbReference type="Proteomes" id="UP000195137">
    <property type="component" value="Unassembled WGS sequence"/>
</dbReference>
<dbReference type="NCBIfam" id="TIGR02258">
    <property type="entry name" value="2_5_ligase"/>
    <property type="match status" value="1"/>
</dbReference>
<keyword evidence="1 2" id="KW-0378">Hydrolase</keyword>
<evidence type="ECO:0000313" key="5">
    <source>
        <dbReference type="EMBL" id="OUJ18192.1"/>
    </source>
</evidence>
<dbReference type="GO" id="GO:0016874">
    <property type="term" value="F:ligase activity"/>
    <property type="evidence" value="ECO:0007669"/>
    <property type="project" value="UniProtKB-KW"/>
</dbReference>
<dbReference type="InterPro" id="IPR009097">
    <property type="entry name" value="Cyclic_Pdiesterase"/>
</dbReference>
<evidence type="ECO:0000256" key="1">
    <source>
        <dbReference type="ARBA" id="ARBA00022801"/>
    </source>
</evidence>
<dbReference type="GO" id="GO:0008664">
    <property type="term" value="F:RNA 2',3'-cyclic 3'-phosphodiesterase activity"/>
    <property type="evidence" value="ECO:0007669"/>
    <property type="project" value="UniProtKB-EC"/>
</dbReference>
<gene>
    <name evidence="5" type="ORF">AMET1_1096</name>
</gene>
<proteinExistence type="inferred from homology"/>
<dbReference type="InterPro" id="IPR014051">
    <property type="entry name" value="Phosphoesterase_HXTX"/>
</dbReference>
<dbReference type="Gene3D" id="3.90.1140.10">
    <property type="entry name" value="Cyclic phosphodiesterase"/>
    <property type="match status" value="1"/>
</dbReference>
<dbReference type="EC" id="3.1.4.58" evidence="2"/>
<reference evidence="5 6" key="1">
    <citation type="submission" date="2016-12" db="EMBL/GenBank/DDBJ databases">
        <title>Discovery of methanogenic haloarchaea.</title>
        <authorList>
            <person name="Sorokin D.Y."/>
            <person name="Makarova K.S."/>
            <person name="Abbas B."/>
            <person name="Ferrer M."/>
            <person name="Golyshin P.N."/>
        </authorList>
    </citation>
    <scope>NUCLEOTIDE SEQUENCE [LARGE SCALE GENOMIC DNA]</scope>
    <source>
        <strain evidence="5">AMET1</strain>
    </source>
</reference>
<comment type="catalytic activity">
    <reaction evidence="2">
        <text>a 3'-end 2',3'-cyclophospho-ribonucleotide-RNA + H2O = a 3'-end 2'-phospho-ribonucleotide-RNA + H(+)</text>
        <dbReference type="Rhea" id="RHEA:11828"/>
        <dbReference type="Rhea" id="RHEA-COMP:10464"/>
        <dbReference type="Rhea" id="RHEA-COMP:17353"/>
        <dbReference type="ChEBI" id="CHEBI:15377"/>
        <dbReference type="ChEBI" id="CHEBI:15378"/>
        <dbReference type="ChEBI" id="CHEBI:83064"/>
        <dbReference type="ChEBI" id="CHEBI:173113"/>
        <dbReference type="EC" id="3.1.4.58"/>
    </reaction>
</comment>
<dbReference type="PANTHER" id="PTHR35561">
    <property type="entry name" value="RNA 2',3'-CYCLIC PHOSPHODIESTERASE"/>
    <property type="match status" value="1"/>
</dbReference>
<protein>
    <recommendedName>
        <fullName evidence="2">RNA 2',3'-cyclic phosphodiesterase</fullName>
        <shortName evidence="2">RNA 2',3'-CPDase</shortName>
        <ecNumber evidence="2">3.1.4.58</ecNumber>
    </recommendedName>
</protein>
<dbReference type="GO" id="GO:0004113">
    <property type="term" value="F:2',3'-cyclic-nucleotide 3'-phosphodiesterase activity"/>
    <property type="evidence" value="ECO:0007669"/>
    <property type="project" value="InterPro"/>
</dbReference>
<evidence type="ECO:0000256" key="2">
    <source>
        <dbReference type="HAMAP-Rule" id="MF_01940"/>
    </source>
</evidence>
<sequence length="218" mass="24890">MLVLHHYFIWHIPVFVVGLYFCIRDNIYWVFCLRSFISLDLPSEFKDEIERIQHELSASGADLNLVDPEKVHITLKFLGEIDSNQLKKVVSGVENAVKGFNSFKASIEEVGVFPDIGYIKVVWLGVDKGSEKVVDLHKRIEREMVSIGFSEEEHEFVPHATLARVKSGRNKERLVDALKKNEGIYVGETTFDVVKIKKSELKPEGPEYTDLKEVKLVG</sequence>